<evidence type="ECO:0000256" key="4">
    <source>
        <dbReference type="ARBA" id="ARBA00022741"/>
    </source>
</evidence>
<gene>
    <name evidence="15" type="ORF">DVH24_012573</name>
</gene>
<dbReference type="CDD" id="cd02083">
    <property type="entry name" value="P-type_ATPase_SERCA"/>
    <property type="match status" value="1"/>
</dbReference>
<sequence length="1055" mass="115906">MEDAYARSVTEVLDFFGVDPKKGLNDSQVAQHARLYGKNGMFSLLLARVRIRFPIRSMLLFSQIKIMHFMPVMNTIYIPYAGASFWKLVLKQFDDLLVKILIVAALVSFILALINGDTGLTAFLEPSVILMILAANAAVGVITETNAEKALEELRAYQADIATVLRNGCFSILPATELVPGDVVEVAVGGKIPADMRMIEMLSNQLRVDQAILTGESCSVEKELESTTATNAVYQDKTSILFSGTVVVAGRARAVVVGVGTHTAMGGIHDSMLRTEDEATPLKKKLDEFGTFLAKVIAGICVLVWIVNIGHFHDPAHGGFLRGLIYWFLLIFPDLMFTNHSFVPTKIAVALAVAAIPEGLPAVVTTCLALGTKRMARLNAIVRSLPSVETLGCTTVICSDKTGTLTTNMMSVSKVCVLHTVQHAPVISEYSVSGTTYAPEGIIFDSTGHQLELPAQTPCLLHIAMCSALCNESILQYNPDKGNYEKIGESTEVALRVLAEKIGLPGFDSMPSSLNMLSKHERASYCNHYWEDHFKKISVADFTRDRKMMSVLCSRNQLQIMFSKGAPESIISRCTSILCNDDGSAIPLTTSIRAELESRFCSFAGRETLRCLALAFKRMPMGLQSLTHNDENDLTFIGLVGMLDPPREEVRNAMLSCMTAGIRVIVVTGDNKSTAESLCRKIGAFDHLEDLAGYSYTATEFEELPALQKTLALQRMALFTRVEPSHKRMLVEALRHQNEVVAMTGDGVNDAPALKKADIGIAMGSGTAVAKSASDMVLADDNFATIVAAVAEGRAIYNNTKQFIRYMISSNIGEVVCIFVAAVLGIPDTLAPVQLLWVNLVTDGLPATAIGFNKQDSDVMKVKPRKVNEAVVSGWLFFRYLVIGAYVGVATVAGFIWWFVYSDSGPQLPYSELMNFDSCSTRETTYPCSIFDDRHPSTVSMTVLVVVEMFNALNNLSENQSLVVIPPWSNLWLVGSIILTMILHVLILYVHPLSILFSVTPLSWADWTVVLYLSFPVIIIDEVLKFFSRSSTGMRWFNFRWRRPDLLPKGESRDK</sequence>
<name>A0A498HPX0_MALDO</name>
<dbReference type="PRINTS" id="PR00120">
    <property type="entry name" value="HATPASE"/>
</dbReference>
<dbReference type="PANTHER" id="PTHR42861">
    <property type="entry name" value="CALCIUM-TRANSPORTING ATPASE"/>
    <property type="match status" value="1"/>
</dbReference>
<dbReference type="Gene3D" id="1.20.1110.10">
    <property type="entry name" value="Calcium-transporting ATPase, transmembrane domain"/>
    <property type="match status" value="1"/>
</dbReference>
<evidence type="ECO:0000256" key="10">
    <source>
        <dbReference type="ARBA" id="ARBA00023136"/>
    </source>
</evidence>
<keyword evidence="16" id="KW-1185">Reference proteome</keyword>
<dbReference type="Gene3D" id="3.40.50.1000">
    <property type="entry name" value="HAD superfamily/HAD-like"/>
    <property type="match status" value="1"/>
</dbReference>
<evidence type="ECO:0000259" key="13">
    <source>
        <dbReference type="Pfam" id="PF00689"/>
    </source>
</evidence>
<evidence type="ECO:0000256" key="1">
    <source>
        <dbReference type="ARBA" id="ARBA00004141"/>
    </source>
</evidence>
<accession>A0A498HPX0</accession>
<comment type="caution">
    <text evidence="15">The sequence shown here is derived from an EMBL/GenBank/DDBJ whole genome shotgun (WGS) entry which is preliminary data.</text>
</comment>
<dbReference type="Pfam" id="PF00122">
    <property type="entry name" value="E1-E2_ATPase"/>
    <property type="match status" value="1"/>
</dbReference>
<evidence type="ECO:0000313" key="15">
    <source>
        <dbReference type="EMBL" id="RXH72889.1"/>
    </source>
</evidence>
<keyword evidence="5" id="KW-0106">Calcium</keyword>
<dbReference type="FunFam" id="1.20.1110.10:FF:000027">
    <property type="entry name" value="Calcium-transporting ATPase, putative"/>
    <property type="match status" value="1"/>
</dbReference>
<dbReference type="SFLD" id="SFLDG00002">
    <property type="entry name" value="C1.7:_P-type_atpase_like"/>
    <property type="match status" value="1"/>
</dbReference>
<evidence type="ECO:0000256" key="2">
    <source>
        <dbReference type="ARBA" id="ARBA00005675"/>
    </source>
</evidence>
<feature type="transmembrane region" description="Helical" evidence="11">
    <location>
        <begin position="96"/>
        <end position="114"/>
    </location>
</feature>
<evidence type="ECO:0000256" key="3">
    <source>
        <dbReference type="ARBA" id="ARBA00022692"/>
    </source>
</evidence>
<keyword evidence="9 11" id="KW-1133">Transmembrane helix</keyword>
<evidence type="ECO:0000313" key="16">
    <source>
        <dbReference type="Proteomes" id="UP000290289"/>
    </source>
</evidence>
<feature type="domain" description="Cation-transporting P-type ATPase N-terminal" evidence="14">
    <location>
        <begin position="5"/>
        <end position="39"/>
    </location>
</feature>
<dbReference type="GO" id="GO:0070588">
    <property type="term" value="P:calcium ion transmembrane transport"/>
    <property type="evidence" value="ECO:0007669"/>
    <property type="project" value="UniProtKB-ARBA"/>
</dbReference>
<evidence type="ECO:0000256" key="8">
    <source>
        <dbReference type="ARBA" id="ARBA00022967"/>
    </source>
</evidence>
<dbReference type="FunFam" id="3.40.50.1000:FF:000083">
    <property type="entry name" value="Sodium/potassium-transporting ATPase subunit alpha"/>
    <property type="match status" value="1"/>
</dbReference>
<organism evidence="15 16">
    <name type="scientific">Malus domestica</name>
    <name type="common">Apple</name>
    <name type="synonym">Pyrus malus</name>
    <dbReference type="NCBI Taxonomy" id="3750"/>
    <lineage>
        <taxon>Eukaryota</taxon>
        <taxon>Viridiplantae</taxon>
        <taxon>Streptophyta</taxon>
        <taxon>Embryophyta</taxon>
        <taxon>Tracheophyta</taxon>
        <taxon>Spermatophyta</taxon>
        <taxon>Magnoliopsida</taxon>
        <taxon>eudicotyledons</taxon>
        <taxon>Gunneridae</taxon>
        <taxon>Pentapetalae</taxon>
        <taxon>rosids</taxon>
        <taxon>fabids</taxon>
        <taxon>Rosales</taxon>
        <taxon>Rosaceae</taxon>
        <taxon>Amygdaloideae</taxon>
        <taxon>Maleae</taxon>
        <taxon>Malus</taxon>
    </lineage>
</organism>
<feature type="domain" description="Cation-transporting P-type ATPase C-terminal" evidence="13">
    <location>
        <begin position="829"/>
        <end position="1027"/>
    </location>
</feature>
<dbReference type="Gene3D" id="3.40.1110.10">
    <property type="entry name" value="Calcium-transporting ATPase, cytoplasmic domain N"/>
    <property type="match status" value="1"/>
</dbReference>
<dbReference type="SUPFAM" id="SSF81660">
    <property type="entry name" value="Metal cation-transporting ATPase, ATP-binding domain N"/>
    <property type="match status" value="1"/>
</dbReference>
<feature type="transmembrane region" description="Helical" evidence="11">
    <location>
        <begin position="319"/>
        <end position="337"/>
    </location>
</feature>
<evidence type="ECO:0008006" key="17">
    <source>
        <dbReference type="Google" id="ProtNLM"/>
    </source>
</evidence>
<feature type="transmembrane region" description="Helical" evidence="11">
    <location>
        <begin position="874"/>
        <end position="900"/>
    </location>
</feature>
<evidence type="ECO:0000256" key="9">
    <source>
        <dbReference type="ARBA" id="ARBA00022989"/>
    </source>
</evidence>
<dbReference type="GO" id="GO:0005524">
    <property type="term" value="F:ATP binding"/>
    <property type="evidence" value="ECO:0007669"/>
    <property type="project" value="UniProtKB-KW"/>
</dbReference>
<dbReference type="InterPro" id="IPR004014">
    <property type="entry name" value="ATPase_P-typ_cation-transptr_N"/>
</dbReference>
<feature type="transmembrane region" description="Helical" evidence="11">
    <location>
        <begin position="66"/>
        <end position="89"/>
    </location>
</feature>
<dbReference type="SUPFAM" id="SSF81653">
    <property type="entry name" value="Calcium ATPase, transduction domain A"/>
    <property type="match status" value="1"/>
</dbReference>
<dbReference type="FunFam" id="3.40.1110.10:FF:000037">
    <property type="entry name" value="Calcium-transporting ATPase"/>
    <property type="match status" value="1"/>
</dbReference>
<dbReference type="InterPro" id="IPR059000">
    <property type="entry name" value="ATPase_P-type_domA"/>
</dbReference>
<feature type="domain" description="P-type ATPase A" evidence="12">
    <location>
        <begin position="158"/>
        <end position="271"/>
    </location>
</feature>
<keyword evidence="6" id="KW-0067">ATP-binding</keyword>
<dbReference type="PROSITE" id="PS00154">
    <property type="entry name" value="ATPASE_E1_E2"/>
    <property type="match status" value="1"/>
</dbReference>
<dbReference type="Pfam" id="PF08282">
    <property type="entry name" value="Hydrolase_3"/>
    <property type="match status" value="1"/>
</dbReference>
<dbReference type="Pfam" id="PF13246">
    <property type="entry name" value="Cation_ATPase"/>
    <property type="match status" value="1"/>
</dbReference>
<dbReference type="FunFam" id="1.20.1110.10:FF:000065">
    <property type="entry name" value="Sarcoplasmic/endoplasmic reticulum calcium ATPase 1"/>
    <property type="match status" value="1"/>
</dbReference>
<dbReference type="STRING" id="3750.A0A498HPX0"/>
<evidence type="ECO:0000259" key="14">
    <source>
        <dbReference type="Pfam" id="PF00690"/>
    </source>
</evidence>
<protein>
    <recommendedName>
        <fullName evidence="17">P-type Ca(2+) transporter</fullName>
    </recommendedName>
</protein>
<evidence type="ECO:0000256" key="11">
    <source>
        <dbReference type="SAM" id="Phobius"/>
    </source>
</evidence>
<keyword evidence="8" id="KW-1278">Translocase</keyword>
<keyword evidence="10 11" id="KW-0472">Membrane</keyword>
<keyword evidence="7" id="KW-0460">Magnesium</keyword>
<dbReference type="PRINTS" id="PR00119">
    <property type="entry name" value="CATATPASE"/>
</dbReference>
<dbReference type="InterPro" id="IPR036412">
    <property type="entry name" value="HAD-like_sf"/>
</dbReference>
<dbReference type="Gene3D" id="2.70.150.10">
    <property type="entry name" value="Calcium-transporting ATPase, cytoplasmic transduction domain A"/>
    <property type="match status" value="1"/>
</dbReference>
<feature type="transmembrane region" description="Helical" evidence="11">
    <location>
        <begin position="803"/>
        <end position="824"/>
    </location>
</feature>
<dbReference type="Pfam" id="PF00690">
    <property type="entry name" value="Cation_ATPase_N"/>
    <property type="match status" value="2"/>
</dbReference>
<dbReference type="AlphaFoldDB" id="A0A498HPX0"/>
<evidence type="ECO:0000259" key="12">
    <source>
        <dbReference type="Pfam" id="PF00122"/>
    </source>
</evidence>
<evidence type="ECO:0000256" key="5">
    <source>
        <dbReference type="ARBA" id="ARBA00022837"/>
    </source>
</evidence>
<feature type="transmembrane region" description="Helical" evidence="11">
    <location>
        <begin position="1009"/>
        <end position="1027"/>
    </location>
</feature>
<dbReference type="InterPro" id="IPR023299">
    <property type="entry name" value="ATPase_P-typ_cyto_dom_N"/>
</dbReference>
<feature type="transmembrane region" description="Helical" evidence="11">
    <location>
        <begin position="968"/>
        <end position="989"/>
    </location>
</feature>
<keyword evidence="4" id="KW-0547">Nucleotide-binding</keyword>
<dbReference type="InterPro" id="IPR018303">
    <property type="entry name" value="ATPase_P-typ_P_site"/>
</dbReference>
<feature type="transmembrane region" description="Helical" evidence="11">
    <location>
        <begin position="120"/>
        <end position="142"/>
    </location>
</feature>
<dbReference type="GO" id="GO:0046873">
    <property type="term" value="F:metal ion transmembrane transporter activity"/>
    <property type="evidence" value="ECO:0007669"/>
    <property type="project" value="UniProtKB-ARBA"/>
</dbReference>
<dbReference type="InterPro" id="IPR008250">
    <property type="entry name" value="ATPase_P-typ_transduc_dom_A_sf"/>
</dbReference>
<reference evidence="15 16" key="1">
    <citation type="submission" date="2018-10" db="EMBL/GenBank/DDBJ databases">
        <title>A high-quality apple genome assembly.</title>
        <authorList>
            <person name="Hu J."/>
        </authorList>
    </citation>
    <scope>NUCLEOTIDE SEQUENCE [LARGE SCALE GENOMIC DNA]</scope>
    <source>
        <strain evidence="16">cv. HFTH1</strain>
        <tissue evidence="15">Young leaf</tissue>
    </source>
</reference>
<evidence type="ECO:0000256" key="7">
    <source>
        <dbReference type="ARBA" id="ARBA00022842"/>
    </source>
</evidence>
<feature type="domain" description="Cation-transporting P-type ATPase N-terminal" evidence="14">
    <location>
        <begin position="83"/>
        <end position="108"/>
    </location>
</feature>
<dbReference type="SFLD" id="SFLDS00003">
    <property type="entry name" value="Haloacid_Dehalogenase"/>
    <property type="match status" value="1"/>
</dbReference>
<comment type="subcellular location">
    <subcellularLocation>
        <location evidence="1">Membrane</location>
        <topology evidence="1">Multi-pass membrane protein</topology>
    </subcellularLocation>
</comment>
<dbReference type="Pfam" id="PF00689">
    <property type="entry name" value="Cation_ATPase_C"/>
    <property type="match status" value="1"/>
</dbReference>
<dbReference type="InterPro" id="IPR006068">
    <property type="entry name" value="ATPase_P-typ_cation-transptr_C"/>
</dbReference>
<dbReference type="InterPro" id="IPR023298">
    <property type="entry name" value="ATPase_P-typ_TM_dom_sf"/>
</dbReference>
<dbReference type="SFLD" id="SFLDF00027">
    <property type="entry name" value="p-type_atpase"/>
    <property type="match status" value="1"/>
</dbReference>
<dbReference type="NCBIfam" id="TIGR01494">
    <property type="entry name" value="ATPase_P-type"/>
    <property type="match status" value="2"/>
</dbReference>
<dbReference type="GO" id="GO:0016887">
    <property type="term" value="F:ATP hydrolysis activity"/>
    <property type="evidence" value="ECO:0007669"/>
    <property type="project" value="InterPro"/>
</dbReference>
<dbReference type="InterPro" id="IPR001757">
    <property type="entry name" value="P_typ_ATPase"/>
</dbReference>
<dbReference type="SUPFAM" id="SSF56784">
    <property type="entry name" value="HAD-like"/>
    <property type="match status" value="1"/>
</dbReference>
<dbReference type="Proteomes" id="UP000290289">
    <property type="component" value="Chromosome 15"/>
</dbReference>
<proteinExistence type="inferred from homology"/>
<dbReference type="InterPro" id="IPR044492">
    <property type="entry name" value="P_typ_ATPase_HD_dom"/>
</dbReference>
<dbReference type="EMBL" id="RDQH01000341">
    <property type="protein sequence ID" value="RXH72889.1"/>
    <property type="molecule type" value="Genomic_DNA"/>
</dbReference>
<dbReference type="SUPFAM" id="SSF81665">
    <property type="entry name" value="Calcium ATPase, transmembrane domain M"/>
    <property type="match status" value="1"/>
</dbReference>
<dbReference type="FunFam" id="2.70.150.10:FF:000055">
    <property type="entry name" value="Calcium-transporting ATPase"/>
    <property type="match status" value="1"/>
</dbReference>
<feature type="transmembrane region" description="Helical" evidence="11">
    <location>
        <begin position="292"/>
        <end position="313"/>
    </location>
</feature>
<dbReference type="GO" id="GO:0016020">
    <property type="term" value="C:membrane"/>
    <property type="evidence" value="ECO:0007669"/>
    <property type="project" value="UniProtKB-SubCell"/>
</dbReference>
<comment type="similarity">
    <text evidence="2">Belongs to the cation transport ATPase (P-type) (TC 3.A.3) family. Type IIA subfamily.</text>
</comment>
<dbReference type="InterPro" id="IPR023214">
    <property type="entry name" value="HAD_sf"/>
</dbReference>
<keyword evidence="3 11" id="KW-0812">Transmembrane</keyword>
<evidence type="ECO:0000256" key="6">
    <source>
        <dbReference type="ARBA" id="ARBA00022840"/>
    </source>
</evidence>